<organism evidence="1 2">
    <name type="scientific">Raoultella planticola</name>
    <name type="common">Klebsiella planticola</name>
    <dbReference type="NCBI Taxonomy" id="575"/>
    <lineage>
        <taxon>Bacteria</taxon>
        <taxon>Pseudomonadati</taxon>
        <taxon>Pseudomonadota</taxon>
        <taxon>Gammaproteobacteria</taxon>
        <taxon>Enterobacterales</taxon>
        <taxon>Enterobacteriaceae</taxon>
        <taxon>Klebsiella/Raoultella group</taxon>
        <taxon>Raoultella</taxon>
    </lineage>
</organism>
<name>A0A485B8D4_RAOPL</name>
<gene>
    <name evidence="1" type="primary">arnA_2</name>
    <name evidence="1" type="ORF">NCTC12998_03532</name>
</gene>
<dbReference type="EMBL" id="CAADJE010000024">
    <property type="protein sequence ID" value="VFS69454.1"/>
    <property type="molecule type" value="Genomic_DNA"/>
</dbReference>
<evidence type="ECO:0000313" key="1">
    <source>
        <dbReference type="EMBL" id="VFS69454.1"/>
    </source>
</evidence>
<dbReference type="SUPFAM" id="SSF53328">
    <property type="entry name" value="Formyltransferase"/>
    <property type="match status" value="1"/>
</dbReference>
<accession>A0A485B8D4</accession>
<proteinExistence type="predicted"/>
<dbReference type="Gene3D" id="3.40.50.12230">
    <property type="match status" value="1"/>
</dbReference>
<dbReference type="Proteomes" id="UP000345637">
    <property type="component" value="Unassembled WGS sequence"/>
</dbReference>
<evidence type="ECO:0000313" key="2">
    <source>
        <dbReference type="Proteomes" id="UP000345637"/>
    </source>
</evidence>
<dbReference type="InterPro" id="IPR036477">
    <property type="entry name" value="Formyl_transf_N_sf"/>
</dbReference>
<reference evidence="1 2" key="1">
    <citation type="submission" date="2019-03" db="EMBL/GenBank/DDBJ databases">
        <authorList>
            <consortium name="Pathogen Informatics"/>
        </authorList>
    </citation>
    <scope>NUCLEOTIDE SEQUENCE [LARGE SCALE GENOMIC DNA]</scope>
    <source>
        <strain evidence="1 2">NCTC12998</strain>
    </source>
</reference>
<sequence length="99" mass="10989">MKSAAIFTHPDNPGENHFFGSVARIAAEQGIPVWAPEDVNHPLWIERIRDMKPDVLFSFYYRNMLGDDILSLAPKGRLQPARFSAAAISRPRAVELGAG</sequence>
<protein>
    <submittedName>
        <fullName evidence="1">Polymyxin resistance protein PmrI</fullName>
    </submittedName>
</protein>
<dbReference type="AlphaFoldDB" id="A0A485B8D4"/>